<dbReference type="EMBL" id="MN740335">
    <property type="protein sequence ID" value="QHU01065.1"/>
    <property type="molecule type" value="Genomic_DNA"/>
</dbReference>
<proteinExistence type="predicted"/>
<dbReference type="GO" id="GO:0003676">
    <property type="term" value="F:nucleic acid binding"/>
    <property type="evidence" value="ECO:0007669"/>
    <property type="project" value="InterPro"/>
</dbReference>
<organism evidence="1">
    <name type="scientific">viral metagenome</name>
    <dbReference type="NCBI Taxonomy" id="1070528"/>
    <lineage>
        <taxon>unclassified sequences</taxon>
        <taxon>metagenomes</taxon>
        <taxon>organismal metagenomes</taxon>
    </lineage>
</organism>
<accession>A0A6C0J5R4</accession>
<dbReference type="SUPFAM" id="SSF53098">
    <property type="entry name" value="Ribonuclease H-like"/>
    <property type="match status" value="1"/>
</dbReference>
<evidence type="ECO:0000313" key="1">
    <source>
        <dbReference type="EMBL" id="QHU01065.1"/>
    </source>
</evidence>
<name>A0A6C0J5R4_9ZZZZ</name>
<dbReference type="InterPro" id="IPR036397">
    <property type="entry name" value="RNaseH_sf"/>
</dbReference>
<dbReference type="AlphaFoldDB" id="A0A6C0J5R4"/>
<reference evidence="1" key="1">
    <citation type="journal article" date="2020" name="Nature">
        <title>Giant virus diversity and host interactions through global metagenomics.</title>
        <authorList>
            <person name="Schulz F."/>
            <person name="Roux S."/>
            <person name="Paez-Espino D."/>
            <person name="Jungbluth S."/>
            <person name="Walsh D.A."/>
            <person name="Denef V.J."/>
            <person name="McMahon K.D."/>
            <person name="Konstantinidis K.T."/>
            <person name="Eloe-Fadrosh E.A."/>
            <person name="Kyrpides N.C."/>
            <person name="Woyke T."/>
        </authorList>
    </citation>
    <scope>NUCLEOTIDE SEQUENCE</scope>
    <source>
        <strain evidence="1">GVMAG-M-3300025860-25</strain>
    </source>
</reference>
<sequence length="107" mass="12698">MDNGGAHKSHLVKDAIKESKNTLLYSVPYRPKTNAIESWFNQFKHYFKLTYGGISYPDLVKKVKKTVTIIPPKSYLNYMKYAYINKEIRKFIRKQSTRRKTLKNYKS</sequence>
<dbReference type="Gene3D" id="3.30.420.10">
    <property type="entry name" value="Ribonuclease H-like superfamily/Ribonuclease H"/>
    <property type="match status" value="1"/>
</dbReference>
<dbReference type="InterPro" id="IPR012337">
    <property type="entry name" value="RNaseH-like_sf"/>
</dbReference>
<protein>
    <submittedName>
        <fullName evidence="1">Uncharacterized protein</fullName>
    </submittedName>
</protein>